<dbReference type="RefSeq" id="WP_245799026.1">
    <property type="nucleotide sequence ID" value="NZ_FSRK01000001.1"/>
</dbReference>
<reference evidence="6" key="1">
    <citation type="submission" date="2016-11" db="EMBL/GenBank/DDBJ databases">
        <authorList>
            <person name="Varghese N."/>
            <person name="Submissions S."/>
        </authorList>
    </citation>
    <scope>NUCLEOTIDE SEQUENCE [LARGE SCALE GENOMIC DNA]</scope>
    <source>
        <strain evidence="6">DSM 27623</strain>
    </source>
</reference>
<organism evidence="5 6">
    <name type="scientific">Epilithonimonas zeae</name>
    <dbReference type="NCBI Taxonomy" id="1416779"/>
    <lineage>
        <taxon>Bacteria</taxon>
        <taxon>Pseudomonadati</taxon>
        <taxon>Bacteroidota</taxon>
        <taxon>Flavobacteriia</taxon>
        <taxon>Flavobacteriales</taxon>
        <taxon>Weeksellaceae</taxon>
        <taxon>Chryseobacterium group</taxon>
        <taxon>Epilithonimonas</taxon>
    </lineage>
</organism>
<dbReference type="CDD" id="cd02910">
    <property type="entry name" value="cupin_Yhhw_N"/>
    <property type="match status" value="1"/>
</dbReference>
<comment type="similarity">
    <text evidence="1 2">Belongs to the pirin family.</text>
</comment>
<dbReference type="STRING" id="1416779.SAMN05444409_1244"/>
<dbReference type="Proteomes" id="UP000185207">
    <property type="component" value="Unassembled WGS sequence"/>
</dbReference>
<dbReference type="Pfam" id="PF17954">
    <property type="entry name" value="Pirin_C_2"/>
    <property type="match status" value="1"/>
</dbReference>
<feature type="domain" description="Pirin N-terminal" evidence="3">
    <location>
        <begin position="70"/>
        <end position="180"/>
    </location>
</feature>
<sequence>MNKQLTDMDRKDFLKKGLLGTGMFVATASLGNTMKNEIDEIEPLEPIGYNHLPNTDSKIKDNSVIHKADSRGKADHGWLVSNHTFSFANYHNPERMHFGVLRVLNDDKVEAGRGFGTHPHDNMEIISIPLEGDLEHKDSMGNSAIIKSGDIQVMSAGTGIMHSEFNKNNDSLVKFLQIWVYPNKRNVTPRYDQITLEKSKGQNQFQQILSPNADDEGVWIHQDAWFHLGNFENNVEINYKIRKKGNGVYAFILKGSAEIEGQKVETRDGFGVWDISDLKIKSTSENTEILLMEVPMMM</sequence>
<evidence type="ECO:0000256" key="2">
    <source>
        <dbReference type="RuleBase" id="RU003457"/>
    </source>
</evidence>
<dbReference type="InterPro" id="IPR011051">
    <property type="entry name" value="RmlC_Cupin_sf"/>
</dbReference>
<proteinExistence type="inferred from homology"/>
<evidence type="ECO:0000259" key="3">
    <source>
        <dbReference type="Pfam" id="PF02678"/>
    </source>
</evidence>
<dbReference type="EMBL" id="FSRK01000001">
    <property type="protein sequence ID" value="SIN94033.1"/>
    <property type="molecule type" value="Genomic_DNA"/>
</dbReference>
<evidence type="ECO:0000259" key="4">
    <source>
        <dbReference type="Pfam" id="PF17954"/>
    </source>
</evidence>
<evidence type="ECO:0008006" key="7">
    <source>
        <dbReference type="Google" id="ProtNLM"/>
    </source>
</evidence>
<evidence type="ECO:0000256" key="1">
    <source>
        <dbReference type="ARBA" id="ARBA00008416"/>
    </source>
</evidence>
<dbReference type="SUPFAM" id="SSF51182">
    <property type="entry name" value="RmlC-like cupins"/>
    <property type="match status" value="1"/>
</dbReference>
<dbReference type="Pfam" id="PF02678">
    <property type="entry name" value="Pirin"/>
    <property type="match status" value="1"/>
</dbReference>
<dbReference type="InterPro" id="IPR014710">
    <property type="entry name" value="RmlC-like_jellyroll"/>
</dbReference>
<dbReference type="PANTHER" id="PTHR43212">
    <property type="entry name" value="QUERCETIN 2,3-DIOXYGENASE"/>
    <property type="match status" value="1"/>
</dbReference>
<dbReference type="InterPro" id="IPR012093">
    <property type="entry name" value="Pirin"/>
</dbReference>
<dbReference type="AlphaFoldDB" id="A0A1N6FFF5"/>
<keyword evidence="6" id="KW-1185">Reference proteome</keyword>
<gene>
    <name evidence="5" type="ORF">SAMN05444409_1244</name>
</gene>
<dbReference type="InterPro" id="IPR003829">
    <property type="entry name" value="Pirin_N_dom"/>
</dbReference>
<dbReference type="InterPro" id="IPR041602">
    <property type="entry name" value="Quercetinase_C"/>
</dbReference>
<name>A0A1N6FFF5_9FLAO</name>
<evidence type="ECO:0000313" key="5">
    <source>
        <dbReference type="EMBL" id="SIN94033.1"/>
    </source>
</evidence>
<protein>
    <recommendedName>
        <fullName evidence="7">Pirin family protein</fullName>
    </recommendedName>
</protein>
<dbReference type="Gene3D" id="2.60.120.10">
    <property type="entry name" value="Jelly Rolls"/>
    <property type="match status" value="2"/>
</dbReference>
<dbReference type="PANTHER" id="PTHR43212:SF3">
    <property type="entry name" value="QUERCETIN 2,3-DIOXYGENASE"/>
    <property type="match status" value="1"/>
</dbReference>
<accession>A0A1N6FFF5</accession>
<feature type="domain" description="Quercetin 2,3-dioxygenase C-terminal cupin" evidence="4">
    <location>
        <begin position="208"/>
        <end position="294"/>
    </location>
</feature>
<evidence type="ECO:0000313" key="6">
    <source>
        <dbReference type="Proteomes" id="UP000185207"/>
    </source>
</evidence>